<dbReference type="InterPro" id="IPR038717">
    <property type="entry name" value="Tc1-like_DDE_dom"/>
</dbReference>
<dbReference type="GO" id="GO:0003676">
    <property type="term" value="F:nucleic acid binding"/>
    <property type="evidence" value="ECO:0007669"/>
    <property type="project" value="InterPro"/>
</dbReference>
<dbReference type="InterPro" id="IPR047655">
    <property type="entry name" value="Transpos_IS630-like"/>
</dbReference>
<dbReference type="NCBIfam" id="NF033545">
    <property type="entry name" value="transpos_IS630"/>
    <property type="match status" value="1"/>
</dbReference>
<proteinExistence type="predicted"/>
<reference evidence="2" key="1">
    <citation type="submission" date="2020-02" db="EMBL/GenBank/DDBJ databases">
        <authorList>
            <person name="Meier V. D."/>
        </authorList>
    </citation>
    <scope>NUCLEOTIDE SEQUENCE</scope>
    <source>
        <strain evidence="2">AVDCRST_MAG15</strain>
    </source>
</reference>
<dbReference type="InterPro" id="IPR036397">
    <property type="entry name" value="RNaseH_sf"/>
</dbReference>
<accession>A0A6J4Q3T5</accession>
<evidence type="ECO:0000259" key="1">
    <source>
        <dbReference type="Pfam" id="PF13358"/>
    </source>
</evidence>
<sequence length="176" mass="19291">MTVRGTVIPANARVGQKGRTSHRWWIRGQRPSGLCDKRFASAYLFAAVEPATGAEVALVLPTVSTEAMSRFLAELSAQIAPDAHAVLVLDQAGWHGARALVVPDNVTLVPLPPYSPELNPVERLWLYLRERYLSHRLLEDYGAVVDACCAAWTGLAQEPGRIQSLTSYPWLPCLSS</sequence>
<dbReference type="Gene3D" id="3.30.420.10">
    <property type="entry name" value="Ribonuclease H-like superfamily/Ribonuclease H"/>
    <property type="match status" value="1"/>
</dbReference>
<dbReference type="AlphaFoldDB" id="A0A6J4Q3T5"/>
<dbReference type="Pfam" id="PF13358">
    <property type="entry name" value="DDE_3"/>
    <property type="match status" value="1"/>
</dbReference>
<protein>
    <submittedName>
        <fullName evidence="2">Mobile element protein</fullName>
    </submittedName>
</protein>
<feature type="domain" description="Tc1-like transposase DDE" evidence="1">
    <location>
        <begin position="15"/>
        <end position="141"/>
    </location>
</feature>
<name>A0A6J4Q3T5_9RHOB</name>
<evidence type="ECO:0000313" key="2">
    <source>
        <dbReference type="EMBL" id="CAA9429480.1"/>
    </source>
</evidence>
<gene>
    <name evidence="2" type="ORF">AVDCRST_MAG15-2744</name>
</gene>
<dbReference type="EMBL" id="CADCUU010000413">
    <property type="protein sequence ID" value="CAA9429480.1"/>
    <property type="molecule type" value="Genomic_DNA"/>
</dbReference>
<organism evidence="2">
    <name type="scientific">uncultured Rubellimicrobium sp</name>
    <dbReference type="NCBI Taxonomy" id="543078"/>
    <lineage>
        <taxon>Bacteria</taxon>
        <taxon>Pseudomonadati</taxon>
        <taxon>Pseudomonadota</taxon>
        <taxon>Alphaproteobacteria</taxon>
        <taxon>Rhodobacterales</taxon>
        <taxon>Roseobacteraceae</taxon>
        <taxon>Rubellimicrobium</taxon>
        <taxon>environmental samples</taxon>
    </lineage>
</organism>